<dbReference type="InterPro" id="IPR057670">
    <property type="entry name" value="SH3_retrovirus"/>
</dbReference>
<keyword evidence="6" id="KW-1185">Reference proteome</keyword>
<dbReference type="EMBL" id="DS566263">
    <property type="status" value="NOT_ANNOTATED_CDS"/>
    <property type="molecule type" value="Genomic_DNA"/>
</dbReference>
<dbReference type="VEuPathDB" id="FungiDB:KRP23_3133"/>
<evidence type="ECO:0000313" key="6">
    <source>
        <dbReference type="Proteomes" id="UP000005238"/>
    </source>
</evidence>
<evidence type="ECO:0000256" key="1">
    <source>
        <dbReference type="SAM" id="MobiDB-lite"/>
    </source>
</evidence>
<dbReference type="eggNOG" id="KOG0017">
    <property type="taxonomic scope" value="Eukaryota"/>
</dbReference>
<feature type="compositionally biased region" description="Basic and acidic residues" evidence="1">
    <location>
        <begin position="617"/>
        <end position="627"/>
    </location>
</feature>
<dbReference type="EnsemblProtists" id="Phyra85646">
    <property type="protein sequence ID" value="Phyra85646"/>
    <property type="gene ID" value="Phyra85646"/>
</dbReference>
<dbReference type="PROSITE" id="PS50879">
    <property type="entry name" value="RNASE_H_1"/>
    <property type="match status" value="1"/>
</dbReference>
<feature type="compositionally biased region" description="Basic residues" evidence="1">
    <location>
        <begin position="912"/>
        <end position="921"/>
    </location>
</feature>
<feature type="region of interest" description="Disordered" evidence="1">
    <location>
        <begin position="844"/>
        <end position="866"/>
    </location>
</feature>
<dbReference type="InterPro" id="IPR043502">
    <property type="entry name" value="DNA/RNA_pol_sf"/>
</dbReference>
<evidence type="ECO:0000259" key="4">
    <source>
        <dbReference type="PROSITE" id="PS50994"/>
    </source>
</evidence>
<dbReference type="InterPro" id="IPR012337">
    <property type="entry name" value="RNaseH-like_sf"/>
</dbReference>
<dbReference type="InterPro" id="IPR036397">
    <property type="entry name" value="RNaseH_sf"/>
</dbReference>
<dbReference type="CDD" id="cd09279">
    <property type="entry name" value="RNase_HI_like"/>
    <property type="match status" value="1"/>
</dbReference>
<feature type="compositionally biased region" description="Basic residues" evidence="1">
    <location>
        <begin position="945"/>
        <end position="968"/>
    </location>
</feature>
<protein>
    <submittedName>
        <fullName evidence="5">Reverse transcriptase</fullName>
    </submittedName>
</protein>
<dbReference type="InterPro" id="IPR002156">
    <property type="entry name" value="RNaseH_domain"/>
</dbReference>
<dbReference type="eggNOG" id="KOG1075">
    <property type="taxonomic scope" value="Eukaryota"/>
</dbReference>
<evidence type="ECO:0000313" key="5">
    <source>
        <dbReference type="EnsemblProtists" id="Phyra85646"/>
    </source>
</evidence>
<feature type="domain" description="Reverse transcriptase" evidence="2">
    <location>
        <begin position="1157"/>
        <end position="1412"/>
    </location>
</feature>
<accession>H3H4X4</accession>
<feature type="region of interest" description="Disordered" evidence="1">
    <location>
        <begin position="803"/>
        <end position="832"/>
    </location>
</feature>
<dbReference type="GO" id="GO:0004523">
    <property type="term" value="F:RNA-DNA hybrid ribonuclease activity"/>
    <property type="evidence" value="ECO:0007669"/>
    <property type="project" value="InterPro"/>
</dbReference>
<dbReference type="CDD" id="cd01650">
    <property type="entry name" value="RT_nLTR_like"/>
    <property type="match status" value="1"/>
</dbReference>
<organism evidence="5 6">
    <name type="scientific">Phytophthora ramorum</name>
    <name type="common">Sudden oak death agent</name>
    <dbReference type="NCBI Taxonomy" id="164328"/>
    <lineage>
        <taxon>Eukaryota</taxon>
        <taxon>Sar</taxon>
        <taxon>Stramenopiles</taxon>
        <taxon>Oomycota</taxon>
        <taxon>Peronosporomycetes</taxon>
        <taxon>Peronosporales</taxon>
        <taxon>Peronosporaceae</taxon>
        <taxon>Phytophthora</taxon>
    </lineage>
</organism>
<feature type="domain" description="RNase H type-1" evidence="3">
    <location>
        <begin position="643"/>
        <end position="776"/>
    </location>
</feature>
<dbReference type="GO" id="GO:0015074">
    <property type="term" value="P:DNA integration"/>
    <property type="evidence" value="ECO:0007669"/>
    <property type="project" value="InterPro"/>
</dbReference>
<dbReference type="Pfam" id="PF00078">
    <property type="entry name" value="RVT_1"/>
    <property type="match status" value="1"/>
</dbReference>
<dbReference type="PROSITE" id="PS50994">
    <property type="entry name" value="INTEGRASE"/>
    <property type="match status" value="1"/>
</dbReference>
<feature type="region of interest" description="Disordered" evidence="1">
    <location>
        <begin position="1875"/>
        <end position="1902"/>
    </location>
</feature>
<dbReference type="VEuPathDB" id="FungiDB:KRP22_6258"/>
<reference evidence="6" key="1">
    <citation type="journal article" date="2006" name="Science">
        <title>Phytophthora genome sequences uncover evolutionary origins and mechanisms of pathogenesis.</title>
        <authorList>
            <person name="Tyler B.M."/>
            <person name="Tripathy S."/>
            <person name="Zhang X."/>
            <person name="Dehal P."/>
            <person name="Jiang R.H."/>
            <person name="Aerts A."/>
            <person name="Arredondo F.D."/>
            <person name="Baxter L."/>
            <person name="Bensasson D."/>
            <person name="Beynon J.L."/>
            <person name="Chapman J."/>
            <person name="Damasceno C.M."/>
            <person name="Dorrance A.E."/>
            <person name="Dou D."/>
            <person name="Dickerman A.W."/>
            <person name="Dubchak I.L."/>
            <person name="Garbelotto M."/>
            <person name="Gijzen M."/>
            <person name="Gordon S.G."/>
            <person name="Govers F."/>
            <person name="Grunwald N.J."/>
            <person name="Huang W."/>
            <person name="Ivors K.L."/>
            <person name="Jones R.W."/>
            <person name="Kamoun S."/>
            <person name="Krampis K."/>
            <person name="Lamour K.H."/>
            <person name="Lee M.K."/>
            <person name="McDonald W.H."/>
            <person name="Medina M."/>
            <person name="Meijer H.J."/>
            <person name="Nordberg E.K."/>
            <person name="Maclean D.J."/>
            <person name="Ospina-Giraldo M.D."/>
            <person name="Morris P.F."/>
            <person name="Phuntumart V."/>
            <person name="Putnam N.H."/>
            <person name="Rash S."/>
            <person name="Rose J.K."/>
            <person name="Sakihama Y."/>
            <person name="Salamov A.A."/>
            <person name="Savidor A."/>
            <person name="Scheuring C.F."/>
            <person name="Smith B.M."/>
            <person name="Sobral B.W."/>
            <person name="Terry A."/>
            <person name="Torto-Alalibo T.A."/>
            <person name="Win J."/>
            <person name="Xu Z."/>
            <person name="Zhang H."/>
            <person name="Grigoriev I.V."/>
            <person name="Rokhsar D.S."/>
            <person name="Boore J.L."/>
        </authorList>
    </citation>
    <scope>NUCLEOTIDE SEQUENCE [LARGE SCALE GENOMIC DNA]</scope>
    <source>
        <strain evidence="6">Pr102</strain>
    </source>
</reference>
<dbReference type="InParanoid" id="H3H4X4"/>
<dbReference type="SUPFAM" id="SSF53098">
    <property type="entry name" value="Ribonuclease H-like"/>
    <property type="match status" value="2"/>
</dbReference>
<dbReference type="PANTHER" id="PTHR35450:SF2">
    <property type="entry name" value="REVERSE TRANSCRIPTASE DOMAIN-CONTAINING PROTEIN"/>
    <property type="match status" value="1"/>
</dbReference>
<feature type="region of interest" description="Disordered" evidence="1">
    <location>
        <begin position="518"/>
        <end position="563"/>
    </location>
</feature>
<dbReference type="Pfam" id="PF13456">
    <property type="entry name" value="RVT_3"/>
    <property type="match status" value="1"/>
</dbReference>
<reference evidence="5" key="2">
    <citation type="submission" date="2015-06" db="UniProtKB">
        <authorList>
            <consortium name="EnsemblProtists"/>
        </authorList>
    </citation>
    <scope>IDENTIFICATION</scope>
    <source>
        <strain evidence="5">Pr102</strain>
    </source>
</reference>
<dbReference type="PROSITE" id="PS50878">
    <property type="entry name" value="RT_POL"/>
    <property type="match status" value="1"/>
</dbReference>
<name>H3H4X4_PHYRM</name>
<feature type="region of interest" description="Disordered" evidence="1">
    <location>
        <begin position="120"/>
        <end position="148"/>
    </location>
</feature>
<feature type="region of interest" description="Disordered" evidence="1">
    <location>
        <begin position="912"/>
        <end position="970"/>
    </location>
</feature>
<proteinExistence type="predicted"/>
<dbReference type="Gene3D" id="3.30.420.10">
    <property type="entry name" value="Ribonuclease H-like superfamily/Ribonuclease H"/>
    <property type="match status" value="2"/>
</dbReference>
<dbReference type="HOGENOM" id="CLU_002086_0_0_1"/>
<dbReference type="Proteomes" id="UP000005238">
    <property type="component" value="Unassembled WGS sequence"/>
</dbReference>
<sequence length="1902" mass="207175">MGVGTIVERVVLPNGDERDIEIKNALYVPSMSKNLLSVPQINKSGLFQVVFDGTQMRVAHKASKQVVAAANLVDGLYWLQTPQRSANAATSGKTVDLHARMGHAPVEVLRKMIDNDMIKDAKAPSKSSGPSVCRGCQQGKMAQKPFPSNRDKRRYDTFELLHFDICGPMEEESLGGSKYLLLIVDEASGCMKGFCLRAKSESEDCIKTYVTKVQAQFGKKVKFVRHDGAREFATNSLKAFYEVEGIEQQTTVPYAHQTNGTAERAIRTIVTIGRSMLHHAKLDKCFWAEAAMTAIYVKNCLPSPKVEHKTPFEIVYKSKPSVKHMRVFGCQTYILTPKEKRRKWDPKARAGLFLGYEEVSKAYRLYDIEAGQVVTKMRGGRQRGHSRCRRHLCCASAASVDTRELAELLLEEEDEAGDQAPAPRLSAASARPASVLSVYAHNAQRFQCTLCTYTAASFASLKRLPAPPHRLPRPVLGGMLAAANHAHACASLNRTLSVAATPAAGELSPTAGAANATVKAATVTPDSPRQDPPEVAASPPLASSPDVAVQAADMQAPTRWDPPLPRTLVATRVASRLTDLTPPRWGPPLPRATVVSRIAARLEAAPTPPPPELVADDETKGGEKDQSFTEPAAAARSEGGEDANGEWLLRFDGTCRANPGPGGAGAALFKPSGPVVWTCSLYMPSSSETNNTAEYTALLLGMRAAADHGATRVHVEGDSTLVIQQVRGIFATRSTRLRGLRKSVKAEMARMEHVTLHHIDRQANGHADRLANAALDRRKTKLECGLHPDGQGCSSTAVTTAVPSVVPDRPPSSTAAAPTPSAEPDETEQGDIDDGEVYAAMCIGPDSVPERRPRLRLRQLSDTEEEEAGAIVERLAATLAGKITDASDWATAEGYITALPYTLYDKLQPFAQHRHQPRPQHRQQPQRDPPLGTHDGGHGQPSTSRSRRRRAKDRLRRRPPRITRHHREHRLDEALDDLRAVEHASPHDRPAVARARRRVGRVNSAIAQQQLRHKFDKDEKACVDGILAAARASRGLATPSASASRQPPPVPSTAADDGSCPIPSDELHAFFTAVNTPAGTFEPMAPVGVPFRSAVAHLPAATSQPELLSDAPTTDDIEDQLQRARGSSSPGLDGVGYDIYKAFAAQLLPALHAAFACCWRHKQVPQSWKVGVVRLLFKKGERTEPANWRPICLQQAIYKLYAGVLARRLTRWLDANGRHADTQKGFRAMNGCGEHNFLAATLVDQARRKRRELHVVWYDFANAFGSVPHDLLWEALERQGVPSPFIACCRGLYADAVFTVGNAADGTTAPIALRVGVFQGCPLSPHLFTAAIAPLLHALKRLPDTGVQLSSVDRLGASAYADDLKIFSGTEGGTKRQHALTGMHANSAKCCTMSVQRDTRGVPKACNLGLQLDGAPIPALTMSASYAYLGIGDGFDHVRRRIELAPKLQELKHDATAPDWPHGSTPFATFAPSTSSWRASTDTSCAASATTAFFYAPVSRGGLGLLLLAELHAALQVAHGWQMLNSKDPAIRRITRVQLRQIADARHRIDAQAWQDREEELAQLLLNSQLGSSTGAPPKRRNGDIGSLWVDVQRHLRHLSLKLETAPACAETGTAAAMLQLCVPHHDKWLDHKTVLRHVKLHYKNKHWARWAVMKDQGKTARTHGGAGSGFLTRPRGLWETDYRFAVAARLNQAAPGGETLAHVLNHCAGTMDVVRGRHDDALKHIERALIASSGDRQDRAELRVNQTVPSLAGPALRPDLQLFNHIKKTVAVVDLTVAFEEQASDDPENSALARIAAHKRAKYAGVKRHLERQGWKVHLSALVYGSLGAVPAGNHKVLTEHLGLLKRDAKRLDRQLSVACIQSSRRIWNLHCSQHRARQHQAPGGSRAAETGGTPPRTGHR</sequence>
<dbReference type="InterPro" id="IPR000477">
    <property type="entry name" value="RT_dom"/>
</dbReference>
<dbReference type="GO" id="GO:0003676">
    <property type="term" value="F:nucleic acid binding"/>
    <property type="evidence" value="ECO:0007669"/>
    <property type="project" value="InterPro"/>
</dbReference>
<feature type="compositionally biased region" description="Low complexity" evidence="1">
    <location>
        <begin position="803"/>
        <end position="822"/>
    </location>
</feature>
<dbReference type="InterPro" id="IPR001584">
    <property type="entry name" value="Integrase_cat-core"/>
</dbReference>
<feature type="region of interest" description="Disordered" evidence="1">
    <location>
        <begin position="603"/>
        <end position="643"/>
    </location>
</feature>
<evidence type="ECO:0000259" key="2">
    <source>
        <dbReference type="PROSITE" id="PS50878"/>
    </source>
</evidence>
<feature type="region of interest" description="Disordered" evidence="1">
    <location>
        <begin position="1037"/>
        <end position="1061"/>
    </location>
</feature>
<dbReference type="Pfam" id="PF25597">
    <property type="entry name" value="SH3_retrovirus"/>
    <property type="match status" value="1"/>
</dbReference>
<dbReference type="PANTHER" id="PTHR35450">
    <property type="entry name" value="REVERSE TRANSCRIPTASE DOMAIN-CONTAINING PROTEIN"/>
    <property type="match status" value="1"/>
</dbReference>
<feature type="compositionally biased region" description="Acidic residues" evidence="1">
    <location>
        <begin position="823"/>
        <end position="832"/>
    </location>
</feature>
<feature type="domain" description="Integrase catalytic" evidence="4">
    <location>
        <begin position="141"/>
        <end position="319"/>
    </location>
</feature>
<evidence type="ECO:0000259" key="3">
    <source>
        <dbReference type="PROSITE" id="PS50879"/>
    </source>
</evidence>
<dbReference type="SUPFAM" id="SSF56672">
    <property type="entry name" value="DNA/RNA polymerases"/>
    <property type="match status" value="1"/>
</dbReference>